<evidence type="ECO:0000256" key="4">
    <source>
        <dbReference type="ARBA" id="ARBA00023237"/>
    </source>
</evidence>
<dbReference type="InterPro" id="IPR011990">
    <property type="entry name" value="TPR-like_helical_dom_sf"/>
</dbReference>
<proteinExistence type="predicted"/>
<keyword evidence="3" id="KW-0472">Membrane</keyword>
<comment type="caution">
    <text evidence="6">The sequence shown here is derived from an EMBL/GenBank/DDBJ whole genome shotgun (WGS) entry which is preliminary data.</text>
</comment>
<comment type="subcellular location">
    <subcellularLocation>
        <location evidence="1">Cell outer membrane</location>
    </subcellularLocation>
</comment>
<evidence type="ECO:0000256" key="3">
    <source>
        <dbReference type="ARBA" id="ARBA00023136"/>
    </source>
</evidence>
<accession>J9C7D7</accession>
<evidence type="ECO:0000256" key="2">
    <source>
        <dbReference type="ARBA" id="ARBA00022729"/>
    </source>
</evidence>
<evidence type="ECO:0000313" key="6">
    <source>
        <dbReference type="EMBL" id="EJW95765.1"/>
    </source>
</evidence>
<evidence type="ECO:0000256" key="1">
    <source>
        <dbReference type="ARBA" id="ARBA00004442"/>
    </source>
</evidence>
<dbReference type="InterPro" id="IPR012944">
    <property type="entry name" value="SusD_RagB_dom"/>
</dbReference>
<protein>
    <submittedName>
        <fullName evidence="6">Protein containing RagB/SusD domain protein</fullName>
    </submittedName>
</protein>
<dbReference type="Gene3D" id="1.25.40.390">
    <property type="match status" value="1"/>
</dbReference>
<reference evidence="6" key="1">
    <citation type="journal article" date="2012" name="PLoS ONE">
        <title>Gene sets for utilization of primary and secondary nutrition supplies in the distal gut of endangered iberian lynx.</title>
        <authorList>
            <person name="Alcaide M."/>
            <person name="Messina E."/>
            <person name="Richter M."/>
            <person name="Bargiela R."/>
            <person name="Peplies J."/>
            <person name="Huws S.A."/>
            <person name="Newbold C.J."/>
            <person name="Golyshin P.N."/>
            <person name="Simon M.A."/>
            <person name="Lopez G."/>
            <person name="Yakimov M.M."/>
            <person name="Ferrer M."/>
        </authorList>
    </citation>
    <scope>NUCLEOTIDE SEQUENCE</scope>
</reference>
<feature type="domain" description="RagB/SusD" evidence="5">
    <location>
        <begin position="9"/>
        <end position="99"/>
    </location>
</feature>
<organism evidence="6">
    <name type="scientific">gut metagenome</name>
    <dbReference type="NCBI Taxonomy" id="749906"/>
    <lineage>
        <taxon>unclassified sequences</taxon>
        <taxon>metagenomes</taxon>
        <taxon>organismal metagenomes</taxon>
    </lineage>
</organism>
<dbReference type="SUPFAM" id="SSF48452">
    <property type="entry name" value="TPR-like"/>
    <property type="match status" value="1"/>
</dbReference>
<dbReference type="GO" id="GO:0009279">
    <property type="term" value="C:cell outer membrane"/>
    <property type="evidence" value="ECO:0007669"/>
    <property type="project" value="UniProtKB-SubCell"/>
</dbReference>
<dbReference type="AlphaFoldDB" id="J9C7D7"/>
<keyword evidence="2" id="KW-0732">Signal</keyword>
<dbReference type="EMBL" id="AMCI01005621">
    <property type="protein sequence ID" value="EJW95765.1"/>
    <property type="molecule type" value="Genomic_DNA"/>
</dbReference>
<name>J9C7D7_9ZZZZ</name>
<gene>
    <name evidence="6" type="ORF">EVA_16128</name>
</gene>
<evidence type="ECO:0000259" key="5">
    <source>
        <dbReference type="Pfam" id="PF07980"/>
    </source>
</evidence>
<sequence length="122" mass="14281">MEKYSCAFNIPLMRYVNVMLMKAEIFNKQGHPEQAIPLINEIRAKHGNMPAMKGNTQAEVQAQIEHERIIEFPLESYRWYDLRRWGKLKEALGGFSDRQFEAGKHEFFPIPKWEIDANSAVN</sequence>
<keyword evidence="4" id="KW-0998">Cell outer membrane</keyword>
<dbReference type="Pfam" id="PF07980">
    <property type="entry name" value="SusD_RagB"/>
    <property type="match status" value="1"/>
</dbReference>